<protein>
    <submittedName>
        <fullName evidence="8">TonB family protein</fullName>
    </submittedName>
</protein>
<dbReference type="InterPro" id="IPR006260">
    <property type="entry name" value="TonB/TolA_C"/>
</dbReference>
<evidence type="ECO:0000313" key="8">
    <source>
        <dbReference type="EMBL" id="QNQ09348.1"/>
    </source>
</evidence>
<dbReference type="GO" id="GO:0016020">
    <property type="term" value="C:membrane"/>
    <property type="evidence" value="ECO:0007669"/>
    <property type="project" value="UniProtKB-SubCell"/>
</dbReference>
<evidence type="ECO:0000256" key="1">
    <source>
        <dbReference type="ARBA" id="ARBA00004167"/>
    </source>
</evidence>
<reference evidence="8 9" key="1">
    <citation type="submission" date="2020-09" db="EMBL/GenBank/DDBJ databases">
        <title>Sphingomonas sp., a new species isolated from pork steak.</title>
        <authorList>
            <person name="Heidler von Heilborn D."/>
        </authorList>
    </citation>
    <scope>NUCLEOTIDE SEQUENCE [LARGE SCALE GENOMIC DNA]</scope>
    <source>
        <strain evidence="9">S8-3T</strain>
    </source>
</reference>
<evidence type="ECO:0000313" key="9">
    <source>
        <dbReference type="Proteomes" id="UP000516148"/>
    </source>
</evidence>
<proteinExistence type="predicted"/>
<evidence type="ECO:0000256" key="3">
    <source>
        <dbReference type="ARBA" id="ARBA00022989"/>
    </source>
</evidence>
<feature type="region of interest" description="Disordered" evidence="5">
    <location>
        <begin position="70"/>
        <end position="104"/>
    </location>
</feature>
<accession>A0A7H0LI45</accession>
<evidence type="ECO:0000256" key="4">
    <source>
        <dbReference type="ARBA" id="ARBA00023136"/>
    </source>
</evidence>
<dbReference type="Proteomes" id="UP000516148">
    <property type="component" value="Chromosome"/>
</dbReference>
<sequence length="272" mass="28083">MRRIGPVGVISAPLADRGSRVTADQSNLSDRIKGAIAAAVVQLVLGYILIAGLAVHSPVRLSDDLKLFGIAPNPPPPPPEKKIPRRKASRAEGAASPPNLRAKPTEVVAPRPVVVVAVPPPVVAAPIAGPGAQASAGAADVRGPGTGAGGVGDGLGSGGYGDGDGDGGYESPPRRRSGRLKDSDYPGAVGAAGIGGTVSVRYTVETNGRATGCFITHSSGNELLDVTTCRLIEQRFRFEPSRDARGRPVRSVLVEDHEWEIDQQPAQEAPRR</sequence>
<keyword evidence="4 6" id="KW-0472">Membrane</keyword>
<evidence type="ECO:0000256" key="6">
    <source>
        <dbReference type="SAM" id="Phobius"/>
    </source>
</evidence>
<dbReference type="KEGG" id="spap:H3Z74_22240"/>
<comment type="subcellular location">
    <subcellularLocation>
        <location evidence="1">Membrane</location>
        <topology evidence="1">Single-pass membrane protein</topology>
    </subcellularLocation>
</comment>
<feature type="region of interest" description="Disordered" evidence="5">
    <location>
        <begin position="133"/>
        <end position="188"/>
    </location>
</feature>
<organism evidence="8 9">
    <name type="scientific">Sphingomonas alpina</name>
    <dbReference type="NCBI Taxonomy" id="653931"/>
    <lineage>
        <taxon>Bacteria</taxon>
        <taxon>Pseudomonadati</taxon>
        <taxon>Pseudomonadota</taxon>
        <taxon>Alphaproteobacteria</taxon>
        <taxon>Sphingomonadales</taxon>
        <taxon>Sphingomonadaceae</taxon>
        <taxon>Sphingomonas</taxon>
    </lineage>
</organism>
<keyword evidence="9" id="KW-1185">Reference proteome</keyword>
<keyword evidence="2 6" id="KW-0812">Transmembrane</keyword>
<dbReference type="EMBL" id="CP061038">
    <property type="protein sequence ID" value="QNQ09348.1"/>
    <property type="molecule type" value="Genomic_DNA"/>
</dbReference>
<dbReference type="AlphaFoldDB" id="A0A7H0LI45"/>
<keyword evidence="3 6" id="KW-1133">Transmembrane helix</keyword>
<evidence type="ECO:0000256" key="5">
    <source>
        <dbReference type="SAM" id="MobiDB-lite"/>
    </source>
</evidence>
<dbReference type="Gene3D" id="3.30.1150.10">
    <property type="match status" value="1"/>
</dbReference>
<name>A0A7H0LI45_9SPHN</name>
<dbReference type="SUPFAM" id="SSF74653">
    <property type="entry name" value="TolA/TonB C-terminal domain"/>
    <property type="match status" value="1"/>
</dbReference>
<dbReference type="GO" id="GO:0055085">
    <property type="term" value="P:transmembrane transport"/>
    <property type="evidence" value="ECO:0007669"/>
    <property type="project" value="InterPro"/>
</dbReference>
<feature type="domain" description="TonB C-terminal" evidence="7">
    <location>
        <begin position="170"/>
        <end position="262"/>
    </location>
</feature>
<gene>
    <name evidence="8" type="ORF">H3Z74_22240</name>
</gene>
<evidence type="ECO:0000256" key="2">
    <source>
        <dbReference type="ARBA" id="ARBA00022692"/>
    </source>
</evidence>
<feature type="transmembrane region" description="Helical" evidence="6">
    <location>
        <begin position="35"/>
        <end position="55"/>
    </location>
</feature>
<feature type="compositionally biased region" description="Gly residues" evidence="5">
    <location>
        <begin position="144"/>
        <end position="168"/>
    </location>
</feature>
<dbReference type="Pfam" id="PF03544">
    <property type="entry name" value="TonB_C"/>
    <property type="match status" value="1"/>
</dbReference>
<feature type="compositionally biased region" description="Low complexity" evidence="5">
    <location>
        <begin position="133"/>
        <end position="143"/>
    </location>
</feature>
<dbReference type="InterPro" id="IPR037682">
    <property type="entry name" value="TonB_C"/>
</dbReference>
<dbReference type="PROSITE" id="PS52015">
    <property type="entry name" value="TONB_CTD"/>
    <property type="match status" value="1"/>
</dbReference>
<dbReference type="NCBIfam" id="TIGR01352">
    <property type="entry name" value="tonB_Cterm"/>
    <property type="match status" value="1"/>
</dbReference>
<evidence type="ECO:0000259" key="7">
    <source>
        <dbReference type="PROSITE" id="PS52015"/>
    </source>
</evidence>